<gene>
    <name evidence="3" type="ORF">DNL40_09495</name>
</gene>
<feature type="domain" description="Flavodoxin-like" evidence="2">
    <location>
        <begin position="45"/>
        <end position="198"/>
    </location>
</feature>
<evidence type="ECO:0000313" key="4">
    <source>
        <dbReference type="Proteomes" id="UP000248783"/>
    </source>
</evidence>
<dbReference type="SUPFAM" id="SSF52218">
    <property type="entry name" value="Flavoproteins"/>
    <property type="match status" value="1"/>
</dbReference>
<name>A0A2W5XT58_9MICO</name>
<dbReference type="AlphaFoldDB" id="A0A2W5XT58"/>
<organism evidence="3 4">
    <name type="scientific">Xylanimonas oleitrophica</name>
    <dbReference type="NCBI Taxonomy" id="2607479"/>
    <lineage>
        <taxon>Bacteria</taxon>
        <taxon>Bacillati</taxon>
        <taxon>Actinomycetota</taxon>
        <taxon>Actinomycetes</taxon>
        <taxon>Micrococcales</taxon>
        <taxon>Promicromonosporaceae</taxon>
        <taxon>Xylanimonas</taxon>
    </lineage>
</organism>
<dbReference type="InterPro" id="IPR026816">
    <property type="entry name" value="Flavodoxin_dom"/>
</dbReference>
<dbReference type="GO" id="GO:0010181">
    <property type="term" value="F:FMN binding"/>
    <property type="evidence" value="ECO:0007669"/>
    <property type="project" value="InterPro"/>
</dbReference>
<dbReference type="Pfam" id="PF12724">
    <property type="entry name" value="Flavodoxin_5"/>
    <property type="match status" value="1"/>
</dbReference>
<dbReference type="PROSITE" id="PS50902">
    <property type="entry name" value="FLAVODOXIN_LIKE"/>
    <property type="match status" value="1"/>
</dbReference>
<proteinExistence type="predicted"/>
<accession>A0A2W5XT58</accession>
<dbReference type="EMBL" id="QKWH01000005">
    <property type="protein sequence ID" value="PZR53208.1"/>
    <property type="molecule type" value="Genomic_DNA"/>
</dbReference>
<keyword evidence="4" id="KW-1185">Reference proteome</keyword>
<feature type="compositionally biased region" description="Low complexity" evidence="1">
    <location>
        <begin position="1"/>
        <end position="24"/>
    </location>
</feature>
<sequence length="209" mass="22051">MTRATTAPRATAPRATATTPVRAPGTSERSATSSPTLRPTQPANVLVAFGSTRGGTAGIAQVVAATLREEGFDVDLRDAGQVVSAEGYDAVVLGGAVYTGRWHRDARAFARRHASVLRHRPLWMFSSGPLDTTADDHDLPTVRQAGEIAAALRAVGHRTFGGRLSPNPPGVIAKAVARSHSGDFRNTAQIAAWAREIAAELRGRAEQAR</sequence>
<protein>
    <submittedName>
        <fullName evidence="3">Flavodoxin</fullName>
    </submittedName>
</protein>
<dbReference type="Proteomes" id="UP000248783">
    <property type="component" value="Unassembled WGS sequence"/>
</dbReference>
<dbReference type="RefSeq" id="WP_111250999.1">
    <property type="nucleotide sequence ID" value="NZ_QKWH01000005.1"/>
</dbReference>
<dbReference type="InterPro" id="IPR029039">
    <property type="entry name" value="Flavoprotein-like_sf"/>
</dbReference>
<reference evidence="3 4" key="1">
    <citation type="submission" date="2018-06" db="EMBL/GenBank/DDBJ databases">
        <title>Whole genome sequencing of a novel hydrocarbon degrading bacterial strain, PW21 isolated from oil contaminated produced water sample.</title>
        <authorList>
            <person name="Nagkirti P."/>
            <person name="Shaikh A."/>
            <person name="Gowdaman V."/>
            <person name="Engineer A.E."/>
            <person name="Dagar S."/>
            <person name="Dhakephalkar P.K."/>
        </authorList>
    </citation>
    <scope>NUCLEOTIDE SEQUENCE [LARGE SCALE GENOMIC DNA]</scope>
    <source>
        <strain evidence="3 4">PW21</strain>
    </source>
</reference>
<evidence type="ECO:0000256" key="1">
    <source>
        <dbReference type="SAM" id="MobiDB-lite"/>
    </source>
</evidence>
<evidence type="ECO:0000313" key="3">
    <source>
        <dbReference type="EMBL" id="PZR53208.1"/>
    </source>
</evidence>
<feature type="region of interest" description="Disordered" evidence="1">
    <location>
        <begin position="1"/>
        <end position="41"/>
    </location>
</feature>
<comment type="caution">
    <text evidence="3">The sequence shown here is derived from an EMBL/GenBank/DDBJ whole genome shotgun (WGS) entry which is preliminary data.</text>
</comment>
<evidence type="ECO:0000259" key="2">
    <source>
        <dbReference type="PROSITE" id="PS50902"/>
    </source>
</evidence>
<dbReference type="InterPro" id="IPR008254">
    <property type="entry name" value="Flavodoxin/NO_synth"/>
</dbReference>
<dbReference type="Gene3D" id="3.40.50.360">
    <property type="match status" value="1"/>
</dbReference>
<feature type="compositionally biased region" description="Polar residues" evidence="1">
    <location>
        <begin position="27"/>
        <end position="41"/>
    </location>
</feature>